<dbReference type="RefSeq" id="WP_188804355.1">
    <property type="nucleotide sequence ID" value="NZ_BMOK01000014.1"/>
</dbReference>
<reference evidence="9" key="1">
    <citation type="journal article" date="2014" name="Int. J. Syst. Evol. Microbiol.">
        <title>Complete genome sequence of Corynebacterium casei LMG S-19264T (=DSM 44701T), isolated from a smear-ripened cheese.</title>
        <authorList>
            <consortium name="US DOE Joint Genome Institute (JGI-PGF)"/>
            <person name="Walter F."/>
            <person name="Albersmeier A."/>
            <person name="Kalinowski J."/>
            <person name="Ruckert C."/>
        </authorList>
    </citation>
    <scope>NUCLEOTIDE SEQUENCE</scope>
    <source>
        <strain evidence="9">JCM 15325</strain>
    </source>
</reference>
<dbReference type="InterPro" id="IPR050189">
    <property type="entry name" value="MFS_Efflux_Transporters"/>
</dbReference>
<evidence type="ECO:0000256" key="2">
    <source>
        <dbReference type="ARBA" id="ARBA00022448"/>
    </source>
</evidence>
<feature type="transmembrane region" description="Helical" evidence="7">
    <location>
        <begin position="296"/>
        <end position="316"/>
    </location>
</feature>
<feature type="transmembrane region" description="Helical" evidence="7">
    <location>
        <begin position="361"/>
        <end position="381"/>
    </location>
</feature>
<protein>
    <submittedName>
        <fullName evidence="9">MFS transporter</fullName>
    </submittedName>
</protein>
<evidence type="ECO:0000256" key="1">
    <source>
        <dbReference type="ARBA" id="ARBA00004651"/>
    </source>
</evidence>
<dbReference type="AlphaFoldDB" id="A0A917S891"/>
<comment type="caution">
    <text evidence="9">The sequence shown here is derived from an EMBL/GenBank/DDBJ whole genome shotgun (WGS) entry which is preliminary data.</text>
</comment>
<evidence type="ECO:0000313" key="9">
    <source>
        <dbReference type="EMBL" id="GGL61954.1"/>
    </source>
</evidence>
<feature type="transmembrane region" description="Helical" evidence="7">
    <location>
        <begin position="76"/>
        <end position="93"/>
    </location>
</feature>
<dbReference type="PANTHER" id="PTHR43124:SF3">
    <property type="entry name" value="CHLORAMPHENICOL EFFLUX PUMP RV0191"/>
    <property type="match status" value="1"/>
</dbReference>
<feature type="transmembrane region" description="Helical" evidence="7">
    <location>
        <begin position="337"/>
        <end position="355"/>
    </location>
</feature>
<sequence length="384" mass="41342">MKTVWKSRFKLFIGWMTLFVIGTDLFVVSPLLPLIAKNFHISSVQAGWLVTVFSMAYVIGAPVLGTLSDRVIRKKLIFAGLVCFAISNILTGLSPSFLWLVISRMLAGLSAAAVTPSTYAITGDEATENRRGAWLSIVGSGLLTALWAGAPIGLFIGTSYGWKTVFIILSVISMMTAFLNLIAWSKITKKLTAKQAKKKTSYANLATLLAATRSTVLWGVAVYGLYTYLGTGLQSFAYPSAKIEAAIAVYGIGAVLGGINGGTLADKFGAKKVDTVSLICIGLSLIFISISLSFTYLLFSALVLFAFLGYAFFPAHQTRLVQNYPDQRGTFMAWNNSALYIGIALGSIMGGWVMSEWDFRILPLVCAGIAFFGSALSTLSLKKI</sequence>
<dbReference type="PROSITE" id="PS50850">
    <property type="entry name" value="MFS"/>
    <property type="match status" value="1"/>
</dbReference>
<keyword evidence="10" id="KW-1185">Reference proteome</keyword>
<evidence type="ECO:0000256" key="3">
    <source>
        <dbReference type="ARBA" id="ARBA00022475"/>
    </source>
</evidence>
<keyword evidence="4 7" id="KW-0812">Transmembrane</keyword>
<keyword evidence="3" id="KW-1003">Cell membrane</keyword>
<feature type="transmembrane region" description="Helical" evidence="7">
    <location>
        <begin position="162"/>
        <end position="184"/>
    </location>
</feature>
<dbReference type="EMBL" id="BMOK01000014">
    <property type="protein sequence ID" value="GGL61954.1"/>
    <property type="molecule type" value="Genomic_DNA"/>
</dbReference>
<dbReference type="GO" id="GO:0022857">
    <property type="term" value="F:transmembrane transporter activity"/>
    <property type="evidence" value="ECO:0007669"/>
    <property type="project" value="InterPro"/>
</dbReference>
<evidence type="ECO:0000256" key="5">
    <source>
        <dbReference type="ARBA" id="ARBA00022989"/>
    </source>
</evidence>
<feature type="domain" description="Major facilitator superfamily (MFS) profile" evidence="8">
    <location>
        <begin position="10"/>
        <end position="384"/>
    </location>
</feature>
<dbReference type="Pfam" id="PF07690">
    <property type="entry name" value="MFS_1"/>
    <property type="match status" value="1"/>
</dbReference>
<name>A0A917S891_9BACL</name>
<dbReference type="SUPFAM" id="SSF103473">
    <property type="entry name" value="MFS general substrate transporter"/>
    <property type="match status" value="1"/>
</dbReference>
<keyword evidence="5 7" id="KW-1133">Transmembrane helix</keyword>
<evidence type="ECO:0000256" key="7">
    <source>
        <dbReference type="SAM" id="Phobius"/>
    </source>
</evidence>
<comment type="subcellular location">
    <subcellularLocation>
        <location evidence="1">Cell membrane</location>
        <topology evidence="1">Multi-pass membrane protein</topology>
    </subcellularLocation>
</comment>
<reference evidence="9" key="2">
    <citation type="submission" date="2020-09" db="EMBL/GenBank/DDBJ databases">
        <authorList>
            <person name="Sun Q."/>
            <person name="Ohkuma M."/>
        </authorList>
    </citation>
    <scope>NUCLEOTIDE SEQUENCE</scope>
    <source>
        <strain evidence="9">JCM 15325</strain>
    </source>
</reference>
<dbReference type="InterPro" id="IPR020846">
    <property type="entry name" value="MFS_dom"/>
</dbReference>
<organism evidence="9 10">
    <name type="scientific">Sporolactobacillus putidus</name>
    <dbReference type="NCBI Taxonomy" id="492735"/>
    <lineage>
        <taxon>Bacteria</taxon>
        <taxon>Bacillati</taxon>
        <taxon>Bacillota</taxon>
        <taxon>Bacilli</taxon>
        <taxon>Bacillales</taxon>
        <taxon>Sporolactobacillaceae</taxon>
        <taxon>Sporolactobacillus</taxon>
    </lineage>
</organism>
<feature type="transmembrane region" description="Helical" evidence="7">
    <location>
        <begin position="46"/>
        <end position="64"/>
    </location>
</feature>
<accession>A0A917S891</accession>
<feature type="transmembrane region" description="Helical" evidence="7">
    <location>
        <begin position="246"/>
        <end position="265"/>
    </location>
</feature>
<dbReference type="GO" id="GO:0005886">
    <property type="term" value="C:plasma membrane"/>
    <property type="evidence" value="ECO:0007669"/>
    <property type="project" value="UniProtKB-SubCell"/>
</dbReference>
<keyword evidence="6 7" id="KW-0472">Membrane</keyword>
<dbReference type="Gene3D" id="1.20.1250.20">
    <property type="entry name" value="MFS general substrate transporter like domains"/>
    <property type="match status" value="1"/>
</dbReference>
<feature type="transmembrane region" description="Helical" evidence="7">
    <location>
        <begin position="205"/>
        <end position="226"/>
    </location>
</feature>
<dbReference type="InterPro" id="IPR036259">
    <property type="entry name" value="MFS_trans_sf"/>
</dbReference>
<gene>
    <name evidence="9" type="ORF">GCM10007968_27440</name>
</gene>
<feature type="transmembrane region" description="Helical" evidence="7">
    <location>
        <begin position="133"/>
        <end position="156"/>
    </location>
</feature>
<evidence type="ECO:0000256" key="4">
    <source>
        <dbReference type="ARBA" id="ARBA00022692"/>
    </source>
</evidence>
<evidence type="ECO:0000256" key="6">
    <source>
        <dbReference type="ARBA" id="ARBA00023136"/>
    </source>
</evidence>
<feature type="transmembrane region" description="Helical" evidence="7">
    <location>
        <begin position="272"/>
        <end position="290"/>
    </location>
</feature>
<keyword evidence="2" id="KW-0813">Transport</keyword>
<evidence type="ECO:0000259" key="8">
    <source>
        <dbReference type="PROSITE" id="PS50850"/>
    </source>
</evidence>
<proteinExistence type="predicted"/>
<dbReference type="InterPro" id="IPR011701">
    <property type="entry name" value="MFS"/>
</dbReference>
<dbReference type="CDD" id="cd17324">
    <property type="entry name" value="MFS_NepI_like"/>
    <property type="match status" value="1"/>
</dbReference>
<feature type="transmembrane region" description="Helical" evidence="7">
    <location>
        <begin position="12"/>
        <end position="34"/>
    </location>
</feature>
<dbReference type="PANTHER" id="PTHR43124">
    <property type="entry name" value="PURINE EFFLUX PUMP PBUE"/>
    <property type="match status" value="1"/>
</dbReference>
<evidence type="ECO:0000313" key="10">
    <source>
        <dbReference type="Proteomes" id="UP000654670"/>
    </source>
</evidence>
<dbReference type="Proteomes" id="UP000654670">
    <property type="component" value="Unassembled WGS sequence"/>
</dbReference>
<feature type="transmembrane region" description="Helical" evidence="7">
    <location>
        <begin position="99"/>
        <end position="121"/>
    </location>
</feature>